<feature type="chain" id="PRO_5030031699" evidence="1">
    <location>
        <begin position="21"/>
        <end position="449"/>
    </location>
</feature>
<dbReference type="InterPro" id="IPR029058">
    <property type="entry name" value="AB_hydrolase_fold"/>
</dbReference>
<dbReference type="Proteomes" id="UP000183208">
    <property type="component" value="Unassembled WGS sequence"/>
</dbReference>
<name>A0A1M7AE73_9BRAD</name>
<dbReference type="SUPFAM" id="SSF53474">
    <property type="entry name" value="alpha/beta-Hydrolases"/>
    <property type="match status" value="1"/>
</dbReference>
<protein>
    <submittedName>
        <fullName evidence="2">Lipase (Class 3)</fullName>
    </submittedName>
</protein>
<feature type="signal peptide" evidence="1">
    <location>
        <begin position="1"/>
        <end position="20"/>
    </location>
</feature>
<proteinExistence type="predicted"/>
<dbReference type="Gene3D" id="3.40.50.1820">
    <property type="entry name" value="alpha/beta hydrolase"/>
    <property type="match status" value="1"/>
</dbReference>
<evidence type="ECO:0000313" key="3">
    <source>
        <dbReference type="Proteomes" id="UP000183208"/>
    </source>
</evidence>
<sequence length="449" mass="49571">MRTNFRAAVLSFMVASMATAYVSPATAQSKEDPALNILASDLPSYSRYYAPYAIQSAAAYLSFKQFDKQPDDTSPMKIDNEGYGDDVKYAVQGVFGGDPMPAREAIREWQYQFGNDGAPLKCIDVKDNACKDAYSKRGWEFGSGPVYHVWARQRFPHAGREECTEISIAFRGTVGWNRWDWTSNAARYATPYDDYYHQLQRNINAIVNQIRNLDCYKRARHAPQIVSTGHSLGAGLAQFVALANKRIRKVFAFDPSPVTGAHLIDKNVLRANVQGLTIDRIAQYGEVLSYPRRLVEEYPPAGSPCNPVVRTVNVDAVRGGAVDLHMINPLAARIVDLTYDRGRQVSYGEPDAPAGCNVRDNSDEVASAGGQRRLVAFKPNYGGYADQLGASYPDVQQDVKVARLPAARMQRMAMVARGQGSKRTGAISAYKQVAQFESAPSFVQLVPAQ</sequence>
<keyword evidence="1" id="KW-0732">Signal</keyword>
<organism evidence="2 3">
    <name type="scientific">Bradyrhizobium lablabi</name>
    <dbReference type="NCBI Taxonomy" id="722472"/>
    <lineage>
        <taxon>Bacteria</taxon>
        <taxon>Pseudomonadati</taxon>
        <taxon>Pseudomonadota</taxon>
        <taxon>Alphaproteobacteria</taxon>
        <taxon>Hyphomicrobiales</taxon>
        <taxon>Nitrobacteraceae</taxon>
        <taxon>Bradyrhizobium</taxon>
    </lineage>
</organism>
<dbReference type="AlphaFoldDB" id="A0A1M7AE73"/>
<evidence type="ECO:0000313" key="2">
    <source>
        <dbReference type="EMBL" id="SED39914.1"/>
    </source>
</evidence>
<gene>
    <name evidence="2" type="ORF">SAMN05444171_4006</name>
</gene>
<dbReference type="EMBL" id="FNTI01000001">
    <property type="protein sequence ID" value="SED39914.1"/>
    <property type="molecule type" value="Genomic_DNA"/>
</dbReference>
<reference evidence="2 3" key="1">
    <citation type="submission" date="2016-10" db="EMBL/GenBank/DDBJ databases">
        <authorList>
            <person name="de Groot N.N."/>
        </authorList>
    </citation>
    <scope>NUCLEOTIDE SEQUENCE [LARGE SCALE GENOMIC DNA]</scope>
    <source>
        <strain evidence="2 3">GAS522</strain>
    </source>
</reference>
<accession>A0A1M7AE73</accession>
<evidence type="ECO:0000256" key="1">
    <source>
        <dbReference type="SAM" id="SignalP"/>
    </source>
</evidence>